<keyword evidence="1" id="KW-0812">Transmembrane</keyword>
<sequence>MIVALPALIIGSMVMLTKSVWFQNSPDILALGITFDILLTAPFAYFLSIRKTNIPNTTVIPFLILATIICSIVLPQENQFYLGLFKVWFLPVIELFILTFVLYKLYGAIKRFNTEKRNSFDFFFTLKKVSAEILPKAVTMPVVMEISVVYYGFLYWKKRNLRENEFSYHKNSGTITLLASIIFIVAIETVVFHVIISKWSVIAAWILTFLSIYSGIQVFGFLKSMLFRPISIEGDKLYLRYGIMNESIIDLSDIDAIELSSKEIKLNHETRKLSFLGDLESHNTVIRLKNENILIGLYGIKKSYKNLVLFVDDPMNFKNAIEIALTK</sequence>
<gene>
    <name evidence="2" type="ORF">HME9304_00829</name>
</gene>
<organism evidence="2 3">
    <name type="scientific">Flagellimonas maritima</name>
    <dbReference type="NCBI Taxonomy" id="1383885"/>
    <lineage>
        <taxon>Bacteria</taxon>
        <taxon>Pseudomonadati</taxon>
        <taxon>Bacteroidota</taxon>
        <taxon>Flavobacteriia</taxon>
        <taxon>Flavobacteriales</taxon>
        <taxon>Flavobacteriaceae</taxon>
        <taxon>Flagellimonas</taxon>
    </lineage>
</organism>
<name>A0A2Z4LR18_9FLAO</name>
<evidence type="ECO:0000313" key="3">
    <source>
        <dbReference type="Proteomes" id="UP000248536"/>
    </source>
</evidence>
<feature type="transmembrane region" description="Helical" evidence="1">
    <location>
        <begin position="80"/>
        <end position="103"/>
    </location>
</feature>
<reference evidence="2 3" key="1">
    <citation type="submission" date="2018-06" db="EMBL/GenBank/DDBJ databases">
        <title>Spongiibacterium sp. HME9304 Genome sequencing and assembly.</title>
        <authorList>
            <person name="Kang H."/>
            <person name="Kim H."/>
            <person name="Joh K."/>
        </authorList>
    </citation>
    <scope>NUCLEOTIDE SEQUENCE [LARGE SCALE GENOMIC DNA]</scope>
    <source>
        <strain evidence="2 3">HME9304</strain>
    </source>
</reference>
<feature type="transmembrane region" description="Helical" evidence="1">
    <location>
        <begin position="54"/>
        <end position="74"/>
    </location>
</feature>
<evidence type="ECO:0000256" key="1">
    <source>
        <dbReference type="SAM" id="Phobius"/>
    </source>
</evidence>
<feature type="transmembrane region" description="Helical" evidence="1">
    <location>
        <begin position="175"/>
        <end position="196"/>
    </location>
</feature>
<keyword evidence="1" id="KW-0472">Membrane</keyword>
<keyword evidence="1" id="KW-1133">Transmembrane helix</keyword>
<keyword evidence="3" id="KW-1185">Reference proteome</keyword>
<dbReference type="KEGG" id="spon:HME9304_00829"/>
<evidence type="ECO:0000313" key="2">
    <source>
        <dbReference type="EMBL" id="AWX43838.1"/>
    </source>
</evidence>
<accession>A0A2Z4LR18</accession>
<dbReference type="Proteomes" id="UP000248536">
    <property type="component" value="Chromosome"/>
</dbReference>
<dbReference type="EMBL" id="CP030104">
    <property type="protein sequence ID" value="AWX43838.1"/>
    <property type="molecule type" value="Genomic_DNA"/>
</dbReference>
<proteinExistence type="predicted"/>
<feature type="transmembrane region" description="Helical" evidence="1">
    <location>
        <begin position="202"/>
        <end position="222"/>
    </location>
</feature>
<protein>
    <recommendedName>
        <fullName evidence="4">PH domain-containing protein</fullName>
    </recommendedName>
</protein>
<feature type="transmembrane region" description="Helical" evidence="1">
    <location>
        <begin position="29"/>
        <end position="47"/>
    </location>
</feature>
<dbReference type="AlphaFoldDB" id="A0A2Z4LR18"/>
<evidence type="ECO:0008006" key="4">
    <source>
        <dbReference type="Google" id="ProtNLM"/>
    </source>
</evidence>